<name>A0A430HTN6_9BURK</name>
<dbReference type="EMBL" id="RXLQ01000001">
    <property type="protein sequence ID" value="RSZ60916.1"/>
    <property type="molecule type" value="Genomic_DNA"/>
</dbReference>
<protein>
    <submittedName>
        <fullName evidence="3">Alpha/beta hydrolase</fullName>
    </submittedName>
</protein>
<evidence type="ECO:0000313" key="3">
    <source>
        <dbReference type="EMBL" id="RSZ60916.1"/>
    </source>
</evidence>
<sequence>MQMLMNISAKAPQILLITLALCALYGLLPASCRPSIRQVEPHYADGSNSTTLFVVVHGLSGAGRMHPLRDQLLSFGDVLLLDFPAWSNARPDDVSAQISTLVQAQSQGKNYQKIVIVGFSMGALLARRAFLEAARTGKPWSTIVTRFVLLAGMNRGWSLSGPRPSDMRWHTHTMYAVGAWLANLTRSASLIMSMQTGTPFVADLRLDWMRHFRQTGVEHPEVVQLLGDIDEIVSAGDNEDLAAAPQGDFAWLRVRGTNHREILSYDDTSDHNIGQYRLAKVMLAATACFSDIRGQSEVLPSPSDPAVTKLVFILHGIRDLGRWSSTLESDLRKRHDVVMNGKGKLMVESMRYGYFGMGQFLMKMERDYYVRWFMDEYTEAVARYPKTKEIDFIGHSNGTYLFTRALKDYRSLNVDRAVLAGSVAPRDYAWAPHFENGQVKKVRNYVAKDDLVVALLPRFFENRPRLLFGDEIGSAGYNGFNAADHAATSGHIENFKFLTGGHGAFTEERDGISEFIIPTPGAALSGRNEKRQPNWLTVASDYFTVALWAAMALVLVLLGIRVAEAAGSRAPFALLAYLFLLWQVLRWA</sequence>
<dbReference type="Gene3D" id="3.40.50.1820">
    <property type="entry name" value="alpha/beta hydrolase"/>
    <property type="match status" value="1"/>
</dbReference>
<dbReference type="AlphaFoldDB" id="A0A430HTN6"/>
<feature type="domain" description="AB hydrolase-1" evidence="2">
    <location>
        <begin position="53"/>
        <end position="216"/>
    </location>
</feature>
<comment type="caution">
    <text evidence="3">The sequence shown here is derived from an EMBL/GenBank/DDBJ whole genome shotgun (WGS) entry which is preliminary data.</text>
</comment>
<keyword evidence="3" id="KW-0378">Hydrolase</keyword>
<keyword evidence="1" id="KW-1133">Transmembrane helix</keyword>
<evidence type="ECO:0000313" key="4">
    <source>
        <dbReference type="Proteomes" id="UP000278085"/>
    </source>
</evidence>
<accession>A0A430HTN6</accession>
<evidence type="ECO:0000256" key="1">
    <source>
        <dbReference type="SAM" id="Phobius"/>
    </source>
</evidence>
<dbReference type="InterPro" id="IPR000073">
    <property type="entry name" value="AB_hydrolase_1"/>
</dbReference>
<evidence type="ECO:0000259" key="2">
    <source>
        <dbReference type="Pfam" id="PF12697"/>
    </source>
</evidence>
<feature type="transmembrane region" description="Helical" evidence="1">
    <location>
        <begin position="542"/>
        <end position="563"/>
    </location>
</feature>
<dbReference type="Pfam" id="PF12697">
    <property type="entry name" value="Abhydrolase_6"/>
    <property type="match status" value="1"/>
</dbReference>
<dbReference type="PANTHER" id="PTHR37946:SF1">
    <property type="entry name" value="SLL1969 PROTEIN"/>
    <property type="match status" value="1"/>
</dbReference>
<organism evidence="3 4">
    <name type="scientific">Massilia atriviolacea</name>
    <dbReference type="NCBI Taxonomy" id="2495579"/>
    <lineage>
        <taxon>Bacteria</taxon>
        <taxon>Pseudomonadati</taxon>
        <taxon>Pseudomonadota</taxon>
        <taxon>Betaproteobacteria</taxon>
        <taxon>Burkholderiales</taxon>
        <taxon>Oxalobacteraceae</taxon>
        <taxon>Telluria group</taxon>
        <taxon>Massilia</taxon>
    </lineage>
</organism>
<gene>
    <name evidence="3" type="ORF">EJB06_01915</name>
</gene>
<reference evidence="3 4" key="1">
    <citation type="submission" date="2018-12" db="EMBL/GenBank/DDBJ databases">
        <authorList>
            <person name="Yang E."/>
        </authorList>
    </citation>
    <scope>NUCLEOTIDE SEQUENCE [LARGE SCALE GENOMIC DNA]</scope>
    <source>
        <strain evidence="3 4">SOD</strain>
    </source>
</reference>
<dbReference type="OrthoDB" id="582315at2"/>
<dbReference type="PANTHER" id="PTHR37946">
    <property type="entry name" value="SLL1969 PROTEIN"/>
    <property type="match status" value="1"/>
</dbReference>
<dbReference type="InterPro" id="IPR029058">
    <property type="entry name" value="AB_hydrolase_fold"/>
</dbReference>
<dbReference type="SUPFAM" id="SSF53474">
    <property type="entry name" value="alpha/beta-Hydrolases"/>
    <property type="match status" value="2"/>
</dbReference>
<keyword evidence="1" id="KW-0472">Membrane</keyword>
<feature type="transmembrane region" description="Helical" evidence="1">
    <location>
        <begin position="570"/>
        <end position="587"/>
    </location>
</feature>
<dbReference type="Proteomes" id="UP000278085">
    <property type="component" value="Unassembled WGS sequence"/>
</dbReference>
<keyword evidence="1" id="KW-0812">Transmembrane</keyword>
<proteinExistence type="predicted"/>
<keyword evidence="4" id="KW-1185">Reference proteome</keyword>
<dbReference type="GO" id="GO:0016787">
    <property type="term" value="F:hydrolase activity"/>
    <property type="evidence" value="ECO:0007669"/>
    <property type="project" value="UniProtKB-KW"/>
</dbReference>